<dbReference type="InterPro" id="IPR022272">
    <property type="entry name" value="Lipocalin_CS"/>
</dbReference>
<evidence type="ECO:0000259" key="34">
    <source>
        <dbReference type="Pfam" id="PF00061"/>
    </source>
</evidence>
<feature type="signal peptide" evidence="33">
    <location>
        <begin position="1"/>
        <end position="22"/>
    </location>
</feature>
<evidence type="ECO:0000256" key="23">
    <source>
        <dbReference type="ARBA" id="ARBA00023180"/>
    </source>
</evidence>
<evidence type="ECO:0000256" key="12">
    <source>
        <dbReference type="ARBA" id="ARBA00022525"/>
    </source>
</evidence>
<evidence type="ECO:0000256" key="1">
    <source>
        <dbReference type="ARBA" id="ARBA00004126"/>
    </source>
</evidence>
<dbReference type="Gene3D" id="2.40.128.20">
    <property type="match status" value="1"/>
</dbReference>
<dbReference type="CDD" id="cd19419">
    <property type="entry name" value="lipocalin_L-PGDS"/>
    <property type="match status" value="1"/>
</dbReference>
<comment type="similarity">
    <text evidence="6 32">Belongs to the calycin superfamily. Lipocalin family.</text>
</comment>
<dbReference type="SUPFAM" id="SSF50814">
    <property type="entry name" value="Lipocalins"/>
    <property type="match status" value="1"/>
</dbReference>
<keyword evidence="10" id="KW-0644">Prostaglandin metabolism</keyword>
<keyword evidence="35" id="KW-1185">Reference proteome</keyword>
<proteinExistence type="inferred from homology"/>
<gene>
    <name evidence="36" type="primary">LOC107115167</name>
</gene>
<keyword evidence="16" id="KW-0256">Endoplasmic reticulum</keyword>
<feature type="chain" id="PRO_5046253331" description="Prostaglandin-H2 D-isomerase" evidence="33">
    <location>
        <begin position="23"/>
        <end position="186"/>
    </location>
</feature>
<dbReference type="PROSITE" id="PS00213">
    <property type="entry name" value="LIPOCALIN"/>
    <property type="match status" value="1"/>
</dbReference>
<dbReference type="EC" id="5.3.99.2" evidence="27"/>
<dbReference type="InterPro" id="IPR002345">
    <property type="entry name" value="Lipocalin"/>
</dbReference>
<dbReference type="PROSITE" id="PS51257">
    <property type="entry name" value="PROKAR_LIPOPROTEIN"/>
    <property type="match status" value="1"/>
</dbReference>
<evidence type="ECO:0000256" key="5">
    <source>
        <dbReference type="ARBA" id="ARBA00004613"/>
    </source>
</evidence>
<evidence type="ECO:0000256" key="33">
    <source>
        <dbReference type="SAM" id="SignalP"/>
    </source>
</evidence>
<evidence type="ECO:0000256" key="11">
    <source>
        <dbReference type="ARBA" id="ARBA00022516"/>
    </source>
</evidence>
<keyword evidence="18" id="KW-0333">Golgi apparatus</keyword>
<keyword evidence="19" id="KW-0443">Lipid metabolism</keyword>
<keyword evidence="15 33" id="KW-0732">Signal</keyword>
<dbReference type="PRINTS" id="PR01254">
    <property type="entry name" value="PGNDSYNTHASE"/>
</dbReference>
<evidence type="ECO:0000256" key="14">
    <source>
        <dbReference type="ARBA" id="ARBA00022675"/>
    </source>
</evidence>
<dbReference type="PANTHER" id="PTHR11430:SF86">
    <property type="entry name" value="PROSTAGLANDIN-H2 D-ISOMERASE"/>
    <property type="match status" value="1"/>
</dbReference>
<evidence type="ECO:0000256" key="8">
    <source>
        <dbReference type="ARBA" id="ARBA00022448"/>
    </source>
</evidence>
<reference evidence="36" key="1">
    <citation type="submission" date="2025-08" db="UniProtKB">
        <authorList>
            <consortium name="RefSeq"/>
        </authorList>
    </citation>
    <scope>IDENTIFICATION</scope>
</reference>
<comment type="subunit">
    <text evidence="7">Monomer.</text>
</comment>
<keyword evidence="8" id="KW-0813">Transport</keyword>
<evidence type="ECO:0000256" key="13">
    <source>
        <dbReference type="ARBA" id="ARBA00022585"/>
    </source>
</evidence>
<evidence type="ECO:0000256" key="2">
    <source>
        <dbReference type="ARBA" id="ARBA00004427"/>
    </source>
</evidence>
<evidence type="ECO:0000256" key="32">
    <source>
        <dbReference type="RuleBase" id="RU003695"/>
    </source>
</evidence>
<comment type="subcellular location">
    <subcellularLocation>
        <location evidence="4">Cytoplasm</location>
        <location evidence="4">Perinuclear region</location>
    </subcellularLocation>
    <subcellularLocation>
        <location evidence="3">Golgi apparatus</location>
    </subcellularLocation>
    <subcellularLocation>
        <location evidence="1">Nucleus membrane</location>
    </subcellularLocation>
    <subcellularLocation>
        <location evidence="2">Rough endoplasmic reticulum</location>
    </subcellularLocation>
    <subcellularLocation>
        <location evidence="5">Secreted</location>
    </subcellularLocation>
</comment>
<evidence type="ECO:0000256" key="17">
    <source>
        <dbReference type="ARBA" id="ARBA00022832"/>
    </source>
</evidence>
<comment type="catalytic activity">
    <reaction evidence="26">
        <text>prostaglandin H2 = prostaglandin D2</text>
        <dbReference type="Rhea" id="RHEA:10600"/>
        <dbReference type="ChEBI" id="CHEBI:57405"/>
        <dbReference type="ChEBI" id="CHEBI:57406"/>
        <dbReference type="EC" id="5.3.99.2"/>
    </reaction>
</comment>
<dbReference type="PRINTS" id="PR00179">
    <property type="entry name" value="LIPOCALIN"/>
</dbReference>
<keyword evidence="23" id="KW-0325">Glycoprotein</keyword>
<dbReference type="GeneID" id="107115167"/>
<evidence type="ECO:0000256" key="24">
    <source>
        <dbReference type="ARBA" id="ARBA00023235"/>
    </source>
</evidence>
<dbReference type="InterPro" id="IPR012674">
    <property type="entry name" value="Calycin"/>
</dbReference>
<evidence type="ECO:0000256" key="21">
    <source>
        <dbReference type="ARBA" id="ARBA00023157"/>
    </source>
</evidence>
<evidence type="ECO:0000256" key="16">
    <source>
        <dbReference type="ARBA" id="ARBA00022824"/>
    </source>
</evidence>
<evidence type="ECO:0000256" key="20">
    <source>
        <dbReference type="ARBA" id="ARBA00023136"/>
    </source>
</evidence>
<evidence type="ECO:0000256" key="25">
    <source>
        <dbReference type="ARBA" id="ARBA00023242"/>
    </source>
</evidence>
<keyword evidence="9" id="KW-0963">Cytoplasm</keyword>
<keyword evidence="12" id="KW-0964">Secreted</keyword>
<evidence type="ECO:0000256" key="29">
    <source>
        <dbReference type="ARBA" id="ARBA00030654"/>
    </source>
</evidence>
<feature type="domain" description="Lipocalin/cytosolic fatty-acid binding" evidence="34">
    <location>
        <begin position="37"/>
        <end position="178"/>
    </location>
</feature>
<evidence type="ECO:0000256" key="18">
    <source>
        <dbReference type="ARBA" id="ARBA00023034"/>
    </source>
</evidence>
<evidence type="ECO:0000256" key="31">
    <source>
        <dbReference type="ARBA" id="ARBA00032350"/>
    </source>
</evidence>
<keyword evidence="17" id="KW-0276">Fatty acid metabolism</keyword>
<evidence type="ECO:0000256" key="22">
    <source>
        <dbReference type="ARBA" id="ARBA00023160"/>
    </source>
</evidence>
<dbReference type="RefSeq" id="XP_015272284.1">
    <property type="nucleotide sequence ID" value="XM_015416798.1"/>
</dbReference>
<dbReference type="PANTHER" id="PTHR11430">
    <property type="entry name" value="LIPOCALIN"/>
    <property type="match status" value="1"/>
</dbReference>
<evidence type="ECO:0000256" key="28">
    <source>
        <dbReference type="ARBA" id="ARBA00023891"/>
    </source>
</evidence>
<evidence type="ECO:0000256" key="4">
    <source>
        <dbReference type="ARBA" id="ARBA00004556"/>
    </source>
</evidence>
<evidence type="ECO:0000256" key="10">
    <source>
        <dbReference type="ARBA" id="ARBA00022501"/>
    </source>
</evidence>
<evidence type="ECO:0000256" key="27">
    <source>
        <dbReference type="ARBA" id="ARBA00023799"/>
    </source>
</evidence>
<keyword evidence="11" id="KW-0444">Lipid biosynthesis</keyword>
<keyword evidence="21" id="KW-1015">Disulfide bond</keyword>
<protein>
    <recommendedName>
        <fullName evidence="28">Prostaglandin-H2 D-isomerase</fullName>
        <ecNumber evidence="27">5.3.99.2</ecNumber>
    </recommendedName>
    <alternativeName>
        <fullName evidence="31">Glutathione-independent PGD synthase</fullName>
    </alternativeName>
    <alternativeName>
        <fullName evidence="30">Lipocalin-type prostaglandin-D synthase</fullName>
    </alternativeName>
    <alternativeName>
        <fullName evidence="29">Prostaglandin-D2 synthase</fullName>
    </alternativeName>
</protein>
<keyword evidence="13" id="KW-0643">Prostaglandin biosynthesis</keyword>
<evidence type="ECO:0000256" key="30">
    <source>
        <dbReference type="ARBA" id="ARBA00031917"/>
    </source>
</evidence>
<name>A0ABM1KEZ7_GEKJA</name>
<evidence type="ECO:0000256" key="3">
    <source>
        <dbReference type="ARBA" id="ARBA00004555"/>
    </source>
</evidence>
<evidence type="ECO:0000256" key="15">
    <source>
        <dbReference type="ARBA" id="ARBA00022729"/>
    </source>
</evidence>
<sequence>MQQPRLVGFLALILGCLLQTQAEVPVQPDFQQDQFLGRWYSIGLASNSRWFKEKKSVMKMCTTVVTPTEDGNLNVTSTYPKFDQCETRKSLFVLTDQPGRFSFTSPRSGSRHDVRVVETNYDEYALLSAKKAKEAETFTMVTLYGRRKELSPELLEKFTRFALEQGLTPENILILPRTNLCMEESV</sequence>
<evidence type="ECO:0000313" key="35">
    <source>
        <dbReference type="Proteomes" id="UP000694871"/>
    </source>
</evidence>
<dbReference type="InterPro" id="IPR000566">
    <property type="entry name" value="Lipocln_cytosolic_FA-bd_dom"/>
</dbReference>
<keyword evidence="20" id="KW-0472">Membrane</keyword>
<organism evidence="35 36">
    <name type="scientific">Gekko japonicus</name>
    <name type="common">Schlegel's Japanese gecko</name>
    <dbReference type="NCBI Taxonomy" id="146911"/>
    <lineage>
        <taxon>Eukaryota</taxon>
        <taxon>Metazoa</taxon>
        <taxon>Chordata</taxon>
        <taxon>Craniata</taxon>
        <taxon>Vertebrata</taxon>
        <taxon>Euteleostomi</taxon>
        <taxon>Lepidosauria</taxon>
        <taxon>Squamata</taxon>
        <taxon>Bifurcata</taxon>
        <taxon>Gekkota</taxon>
        <taxon>Gekkonidae</taxon>
        <taxon>Gekkoninae</taxon>
        <taxon>Gekko</taxon>
    </lineage>
</organism>
<accession>A0ABM1KEZ7</accession>
<dbReference type="Pfam" id="PF00061">
    <property type="entry name" value="Lipocalin"/>
    <property type="match status" value="1"/>
</dbReference>
<dbReference type="Proteomes" id="UP000694871">
    <property type="component" value="Unplaced"/>
</dbReference>
<keyword evidence="14" id="KW-0467">Mast cell degranulation</keyword>
<evidence type="ECO:0000256" key="19">
    <source>
        <dbReference type="ARBA" id="ARBA00023098"/>
    </source>
</evidence>
<keyword evidence="24" id="KW-0413">Isomerase</keyword>
<keyword evidence="22" id="KW-0275">Fatty acid biosynthesis</keyword>
<evidence type="ECO:0000256" key="26">
    <source>
        <dbReference type="ARBA" id="ARBA00023698"/>
    </source>
</evidence>
<evidence type="ECO:0000256" key="6">
    <source>
        <dbReference type="ARBA" id="ARBA00006889"/>
    </source>
</evidence>
<keyword evidence="25" id="KW-0539">Nucleus</keyword>
<evidence type="ECO:0000256" key="7">
    <source>
        <dbReference type="ARBA" id="ARBA00011245"/>
    </source>
</evidence>
<evidence type="ECO:0000313" key="36">
    <source>
        <dbReference type="RefSeq" id="XP_015272284.1"/>
    </source>
</evidence>
<evidence type="ECO:0000256" key="9">
    <source>
        <dbReference type="ARBA" id="ARBA00022490"/>
    </source>
</evidence>